<evidence type="ECO:0000256" key="1">
    <source>
        <dbReference type="SAM" id="MobiDB-lite"/>
    </source>
</evidence>
<dbReference type="InterPro" id="IPR013103">
    <property type="entry name" value="RVT_2"/>
</dbReference>
<reference evidence="3" key="1">
    <citation type="submission" date="2018-02" db="EMBL/GenBank/DDBJ databases">
        <authorList>
            <person name="Cohen D.B."/>
            <person name="Kent A.D."/>
        </authorList>
    </citation>
    <scope>NUCLEOTIDE SEQUENCE</scope>
</reference>
<evidence type="ECO:0000259" key="2">
    <source>
        <dbReference type="Pfam" id="PF07727"/>
    </source>
</evidence>
<dbReference type="PANTHER" id="PTHR11439:SF455">
    <property type="entry name" value="RLK (RECEPTOR-LIKE PROTEIN KINASE) 8, PUTATIVE-RELATED"/>
    <property type="match status" value="1"/>
</dbReference>
<dbReference type="AlphaFoldDB" id="A0A2N9FRL2"/>
<name>A0A2N9FRL2_FAGSY</name>
<accession>A0A2N9FRL2</accession>
<feature type="region of interest" description="Disordered" evidence="1">
    <location>
        <begin position="51"/>
        <end position="87"/>
    </location>
</feature>
<dbReference type="PANTHER" id="PTHR11439">
    <property type="entry name" value="GAG-POL-RELATED RETROTRANSPOSON"/>
    <property type="match status" value="1"/>
</dbReference>
<protein>
    <recommendedName>
        <fullName evidence="2">Reverse transcriptase Ty1/copia-type domain-containing protein</fullName>
    </recommendedName>
</protein>
<evidence type="ECO:0000313" key="3">
    <source>
        <dbReference type="EMBL" id="SPC89765.1"/>
    </source>
</evidence>
<feature type="domain" description="Reverse transcriptase Ty1/copia-type" evidence="2">
    <location>
        <begin position="109"/>
        <end position="314"/>
    </location>
</feature>
<proteinExistence type="predicted"/>
<feature type="compositionally biased region" description="Low complexity" evidence="1">
    <location>
        <begin position="58"/>
        <end position="84"/>
    </location>
</feature>
<dbReference type="EMBL" id="OIVN01001094">
    <property type="protein sequence ID" value="SPC89765.1"/>
    <property type="molecule type" value="Genomic_DNA"/>
</dbReference>
<dbReference type="SUPFAM" id="SSF56672">
    <property type="entry name" value="DNA/RNA polymerases"/>
    <property type="match status" value="1"/>
</dbReference>
<dbReference type="InterPro" id="IPR043502">
    <property type="entry name" value="DNA/RNA_pol_sf"/>
</dbReference>
<gene>
    <name evidence="3" type="ORF">FSB_LOCUS17647</name>
</gene>
<organism evidence="3">
    <name type="scientific">Fagus sylvatica</name>
    <name type="common">Beechnut</name>
    <dbReference type="NCBI Taxonomy" id="28930"/>
    <lineage>
        <taxon>Eukaryota</taxon>
        <taxon>Viridiplantae</taxon>
        <taxon>Streptophyta</taxon>
        <taxon>Embryophyta</taxon>
        <taxon>Tracheophyta</taxon>
        <taxon>Spermatophyta</taxon>
        <taxon>Magnoliopsida</taxon>
        <taxon>eudicotyledons</taxon>
        <taxon>Gunneridae</taxon>
        <taxon>Pentapetalae</taxon>
        <taxon>rosids</taxon>
        <taxon>fabids</taxon>
        <taxon>Fagales</taxon>
        <taxon>Fagaceae</taxon>
        <taxon>Fagus</taxon>
    </lineage>
</organism>
<sequence>MPCVIQSLTLPHIVLQIPMTLSQSVLIPDTNLTFPHNDSHTVIPLSVTDHTASPTAHSTASEPSALSEPSATSTAPPVAPLTSTHSMKTRAKSGIFKPKEYAALQRQGTWSLVPPPPSKNIVGCKWVYKLKHNSDGSISRYKARLVAKEFHEQYGVDYEETFSPIVKPPTVRLVLSLAVSLNWPLRQLDVRNAFLHGTLQEEVYMTQPPGYVHPHFPSHVCRLHKSLYGLKQAPRAWFESFTGQLLHLSFTASSTDSFLFIFQDKQVIAYLLLYVDDIVLTSNTLAYLDQLIKSLSSVFELKDLGNLSYFLGLQPKPLVSPNTRLTHTDGTQLSEPHSYRSLVGALHYLTFTRPDLSFAVHQVCQFKQSPTTTHLAVAKRILRYLNDRRSTSGFLVYLGFNPITWFAKKQATISCSSTESEYHALAIAAAELCWLRTLLLDLGVYLPDTPILWCDNVSALAIASNPVFHARTKHIKVDFHFVRERVLCKDLAVKFVSTTDSTS</sequence>
<dbReference type="CDD" id="cd09272">
    <property type="entry name" value="RNase_HI_RT_Ty1"/>
    <property type="match status" value="1"/>
</dbReference>
<dbReference type="Pfam" id="PF07727">
    <property type="entry name" value="RVT_2"/>
    <property type="match status" value="1"/>
</dbReference>